<dbReference type="Gene3D" id="3.30.2440.10">
    <property type="entry name" value="Secreted effector protein SifA"/>
    <property type="match status" value="1"/>
</dbReference>
<protein>
    <submittedName>
        <fullName evidence="1">Effector protein SifA</fullName>
    </submittedName>
</protein>
<dbReference type="NCBIfam" id="NF007045">
    <property type="entry name" value="PRK09498.1"/>
    <property type="match status" value="1"/>
</dbReference>
<dbReference type="Pfam" id="PF06767">
    <property type="entry name" value="Sif"/>
    <property type="match status" value="1"/>
</dbReference>
<organism evidence="1 2">
    <name type="scientific">Salmonella enterica subsp. enterica serovar Sanjuan</name>
    <dbReference type="NCBI Taxonomy" id="1160765"/>
    <lineage>
        <taxon>Bacteria</taxon>
        <taxon>Pseudomonadati</taxon>
        <taxon>Pseudomonadota</taxon>
        <taxon>Gammaproteobacteria</taxon>
        <taxon>Enterobacterales</taxon>
        <taxon>Enterobacteriaceae</taxon>
        <taxon>Salmonella</taxon>
    </lineage>
</organism>
<dbReference type="AlphaFoldDB" id="A0A447NWE2"/>
<gene>
    <name evidence="1" type="primary">sifA</name>
    <name evidence="1" type="ORF">NCTC7406_03059</name>
</gene>
<sequence length="336" mass="38419">MPITIGNGFLKSEILINPPGNTKETCCKILWERIKDFFFSTGKAKADRCLHEMLFADRIPTRERLTEIFFELKALACTSQRDRFQVHNPHGNDDTIILRIMDQSEEKELLRITQNTDTFSCEVMGKVYFIKKDRPDILKSHPQMTAMIKRRYSEIVDYPLSSTLCLNLAGAPTLSVPLDNIDGYLYSELRKGNLDEWKKQEKVTYLAAKIQSGIEKKTRTLQHANISESTQQNAFLETMAMCGLKQLKIPPPHTHISIEKMVKEVLLADKTFQAFLVTDPSTSQSMLAEIVELISDKVFHAIFRIAPQTIQKMAEEQLITLHVRSEQQSGCLCCFL</sequence>
<dbReference type="InterPro" id="IPR010637">
    <property type="entry name" value="Sif"/>
</dbReference>
<reference evidence="1 2" key="1">
    <citation type="submission" date="2018-12" db="EMBL/GenBank/DDBJ databases">
        <authorList>
            <consortium name="Pathogen Informatics"/>
        </authorList>
    </citation>
    <scope>NUCLEOTIDE SEQUENCE [LARGE SCALE GENOMIC DNA]</scope>
    <source>
        <strain evidence="1 2">NCTC7406</strain>
    </source>
</reference>
<evidence type="ECO:0000313" key="1">
    <source>
        <dbReference type="EMBL" id="VEA07562.1"/>
    </source>
</evidence>
<dbReference type="Gene3D" id="1.10.1740.30">
    <property type="entry name" value="Secreted effector protein SifA helical domain"/>
    <property type="match status" value="1"/>
</dbReference>
<accession>A0A447NWE2</accession>
<proteinExistence type="predicted"/>
<dbReference type="InterPro" id="IPR044928">
    <property type="entry name" value="SifA_C_sf"/>
</dbReference>
<dbReference type="Proteomes" id="UP000276345">
    <property type="component" value="Chromosome"/>
</dbReference>
<name>A0A447NWE2_SALET</name>
<dbReference type="EMBL" id="LR134142">
    <property type="protein sequence ID" value="VEA07562.1"/>
    <property type="molecule type" value="Genomic_DNA"/>
</dbReference>
<evidence type="ECO:0000313" key="2">
    <source>
        <dbReference type="Proteomes" id="UP000276345"/>
    </source>
</evidence>
<dbReference type="Gene3D" id="3.30.390.70">
    <property type="entry name" value="Salmonella typhimurium protein"/>
    <property type="match status" value="1"/>
</dbReference>